<dbReference type="EMBL" id="JBBPCC010000006">
    <property type="protein sequence ID" value="MEK8128670.1"/>
    <property type="molecule type" value="Genomic_DNA"/>
</dbReference>
<accession>A0ABU9DKQ3</accession>
<evidence type="ECO:0000313" key="3">
    <source>
        <dbReference type="Proteomes" id="UP001469365"/>
    </source>
</evidence>
<sequence length="106" mass="11689">MRIFATKTYQFDHPTGAEDGVVVQHQSFADVPEWVTKSLIFKLAQKDGSVEVLESKQDEAAAEKGAKAAVKAEAKRLEAEAKAKEEQEAREREEAEAKAKQQATAE</sequence>
<feature type="region of interest" description="Disordered" evidence="1">
    <location>
        <begin position="74"/>
        <end position="106"/>
    </location>
</feature>
<protein>
    <submittedName>
        <fullName evidence="2">Uncharacterized protein</fullName>
    </submittedName>
</protein>
<evidence type="ECO:0000256" key="1">
    <source>
        <dbReference type="SAM" id="MobiDB-lite"/>
    </source>
</evidence>
<comment type="caution">
    <text evidence="2">The sequence shown here is derived from an EMBL/GenBank/DDBJ whole genome shotgun (WGS) entry which is preliminary data.</text>
</comment>
<organism evidence="2 3">
    <name type="scientific">Paenibacillus filicis</name>
    <dbReference type="NCBI Taxonomy" id="669464"/>
    <lineage>
        <taxon>Bacteria</taxon>
        <taxon>Bacillati</taxon>
        <taxon>Bacillota</taxon>
        <taxon>Bacilli</taxon>
        <taxon>Bacillales</taxon>
        <taxon>Paenibacillaceae</taxon>
        <taxon>Paenibacillus</taxon>
    </lineage>
</organism>
<reference evidence="2 3" key="1">
    <citation type="submission" date="2024-04" db="EMBL/GenBank/DDBJ databases">
        <title>draft genome sequnece of Paenibacillus filicis.</title>
        <authorList>
            <person name="Kim D.-U."/>
        </authorList>
    </citation>
    <scope>NUCLEOTIDE SEQUENCE [LARGE SCALE GENOMIC DNA]</scope>
    <source>
        <strain evidence="2 3">KACC14197</strain>
    </source>
</reference>
<keyword evidence="3" id="KW-1185">Reference proteome</keyword>
<name>A0ABU9DKQ3_9BACL</name>
<dbReference type="RefSeq" id="WP_341415746.1">
    <property type="nucleotide sequence ID" value="NZ_JBBPCC010000006.1"/>
</dbReference>
<feature type="compositionally biased region" description="Basic and acidic residues" evidence="1">
    <location>
        <begin position="74"/>
        <end position="99"/>
    </location>
</feature>
<dbReference type="Proteomes" id="UP001469365">
    <property type="component" value="Unassembled WGS sequence"/>
</dbReference>
<evidence type="ECO:0000313" key="2">
    <source>
        <dbReference type="EMBL" id="MEK8128670.1"/>
    </source>
</evidence>
<gene>
    <name evidence="2" type="ORF">WMW72_12205</name>
</gene>
<proteinExistence type="predicted"/>